<name>A0ABX8WDT7_9HYPH</name>
<dbReference type="EMBL" id="CP080590">
    <property type="protein sequence ID" value="QYO75602.1"/>
    <property type="molecule type" value="Genomic_DNA"/>
</dbReference>
<dbReference type="Pfam" id="PF06114">
    <property type="entry name" value="Peptidase_M78"/>
    <property type="match status" value="1"/>
</dbReference>
<evidence type="ECO:0000313" key="3">
    <source>
        <dbReference type="Proteomes" id="UP000825799"/>
    </source>
</evidence>
<proteinExistence type="predicted"/>
<evidence type="ECO:0000313" key="2">
    <source>
        <dbReference type="EMBL" id="QYO75602.1"/>
    </source>
</evidence>
<evidence type="ECO:0000259" key="1">
    <source>
        <dbReference type="Pfam" id="PF06114"/>
    </source>
</evidence>
<dbReference type="Gene3D" id="1.10.10.2910">
    <property type="match status" value="1"/>
</dbReference>
<protein>
    <submittedName>
        <fullName evidence="2">ImmA/IrrE family metallo-endopeptidase</fullName>
    </submittedName>
</protein>
<keyword evidence="3" id="KW-1185">Reference proteome</keyword>
<dbReference type="PANTHER" id="PTHR43236">
    <property type="entry name" value="ANTITOXIN HIGA1"/>
    <property type="match status" value="1"/>
</dbReference>
<dbReference type="RefSeq" id="WP_220304100.1">
    <property type="nucleotide sequence ID" value="NZ_CP080590.1"/>
</dbReference>
<dbReference type="Proteomes" id="UP000825799">
    <property type="component" value="Chromosome"/>
</dbReference>
<feature type="domain" description="IrrE N-terminal-like" evidence="1">
    <location>
        <begin position="54"/>
        <end position="159"/>
    </location>
</feature>
<dbReference type="InterPro" id="IPR052345">
    <property type="entry name" value="Rad_response_metalloprotease"/>
</dbReference>
<dbReference type="InterPro" id="IPR010359">
    <property type="entry name" value="IrrE_HExxH"/>
</dbReference>
<dbReference type="PANTHER" id="PTHR43236:SF2">
    <property type="entry name" value="BLL0069 PROTEIN"/>
    <property type="match status" value="1"/>
</dbReference>
<organism evidence="2 3">
    <name type="scientific">Devosia salina</name>
    <dbReference type="NCBI Taxonomy" id="2860336"/>
    <lineage>
        <taxon>Bacteria</taxon>
        <taxon>Pseudomonadati</taxon>
        <taxon>Pseudomonadota</taxon>
        <taxon>Alphaproteobacteria</taxon>
        <taxon>Hyphomicrobiales</taxon>
        <taxon>Devosiaceae</taxon>
        <taxon>Devosia</taxon>
    </lineage>
</organism>
<gene>
    <name evidence="2" type="ORF">K1X15_13275</name>
</gene>
<accession>A0ABX8WDT7</accession>
<reference evidence="2 3" key="1">
    <citation type="submission" date="2021-08" db="EMBL/GenBank/DDBJ databases">
        <title>Devosia salina sp. nov., isolated from the South China Sea sediment.</title>
        <authorList>
            <person name="Zhou Z."/>
        </authorList>
    </citation>
    <scope>NUCLEOTIDE SEQUENCE [LARGE SCALE GENOMIC DNA]</scope>
    <source>
        <strain evidence="2 3">SCS-3</strain>
    </source>
</reference>
<sequence>MDAAHRDGPDRYPVDVRSLALQYSVQRFPDSPIKRVEADDLDGFEGALLPGETRKNVWGILYDSKQTAERARFTVAHELGHYLLHRDKQPKGFWCGEDVIVRREVEGIEKEADTFAAFLLMPLHDFRALIPPDHKPTLEELGDCARRYGVSLTAAILRWLEYTNRRSMLVVSNEGFARWAKASGPAFRSGKFIRTRASVFELPGASLVATMGADVDPTVVVRQSAGVWFDEPVEESCIASSRYEMQLTLLHLGAQSARSWHSEAPDEEDSFDRFKR</sequence>